<feature type="region of interest" description="Disordered" evidence="1">
    <location>
        <begin position="25"/>
        <end position="48"/>
    </location>
</feature>
<evidence type="ECO:0000313" key="3">
    <source>
        <dbReference type="EMBL" id="KAH3884991.1"/>
    </source>
</evidence>
<evidence type="ECO:0000313" key="4">
    <source>
        <dbReference type="Proteomes" id="UP000828390"/>
    </source>
</evidence>
<gene>
    <name evidence="3" type="ORF">DPMN_008978</name>
</gene>
<dbReference type="EMBL" id="JAIWYP010000001">
    <property type="protein sequence ID" value="KAH3884991.1"/>
    <property type="molecule type" value="Genomic_DNA"/>
</dbReference>
<proteinExistence type="predicted"/>
<dbReference type="AlphaFoldDB" id="A0A9D4MYS4"/>
<feature type="region of interest" description="Disordered" evidence="1">
    <location>
        <begin position="299"/>
        <end position="319"/>
    </location>
</feature>
<feature type="signal peptide" evidence="2">
    <location>
        <begin position="1"/>
        <end position="20"/>
    </location>
</feature>
<reference evidence="3" key="2">
    <citation type="submission" date="2020-11" db="EMBL/GenBank/DDBJ databases">
        <authorList>
            <person name="McCartney M.A."/>
            <person name="Auch B."/>
            <person name="Kono T."/>
            <person name="Mallez S."/>
            <person name="Becker A."/>
            <person name="Gohl D.M."/>
            <person name="Silverstein K.A.T."/>
            <person name="Koren S."/>
            <person name="Bechman K.B."/>
            <person name="Herman A."/>
            <person name="Abrahante J.E."/>
            <person name="Garbe J."/>
        </authorList>
    </citation>
    <scope>NUCLEOTIDE SEQUENCE</scope>
    <source>
        <strain evidence="3">Duluth1</strain>
        <tissue evidence="3">Whole animal</tissue>
    </source>
</reference>
<protein>
    <submittedName>
        <fullName evidence="3">Uncharacterized protein</fullName>
    </submittedName>
</protein>
<evidence type="ECO:0000256" key="1">
    <source>
        <dbReference type="SAM" id="MobiDB-lite"/>
    </source>
</evidence>
<sequence>MTTPVTMIVLVGVMIVSVSAVEDRTELQKEENKPSHSQDHGPHEYLSGSITDDLNSLLEQHKRFGLLLGNGFSFGKRHRQNEHESSEDRYNAHDNGKNGERYKYVLSERSKRSVHFYGNMLGKGLAFGKRHDYDRYINSEENDPYDVDEPEIEKRLYGGGILGRGYVFGKRHFPKNRLFGNILGGGFATKRAHGFEESNEIEEHANTESMDSIEEGLDNEYLQRNVDVDESNADDFKKKRYFHSSPGTRFIFGKRSGHEFNKRYGFLGRFRFSGKRFHNNLHNNIGGVLGNGFALGKRSHEDENPFDSEQSVSMEDESDDASFEDRYIGRGYMVNKRGLKRYGYVLGSGWKFGKRSGERGYLPEDDLEAKYFIDDDGNIFQLKDEEEGGQSGYQGDDDDDSHQFVALLSDPEDNHMLNEEHKRRIGYVLGKGMSFGKRAVSHKQYGHVLGHGFSFGK</sequence>
<feature type="compositionally biased region" description="Basic and acidic residues" evidence="1">
    <location>
        <begin position="25"/>
        <end position="43"/>
    </location>
</feature>
<feature type="chain" id="PRO_5038430078" evidence="2">
    <location>
        <begin position="21"/>
        <end position="457"/>
    </location>
</feature>
<comment type="caution">
    <text evidence="3">The sequence shown here is derived from an EMBL/GenBank/DDBJ whole genome shotgun (WGS) entry which is preliminary data.</text>
</comment>
<feature type="compositionally biased region" description="Basic and acidic residues" evidence="1">
    <location>
        <begin position="81"/>
        <end position="98"/>
    </location>
</feature>
<feature type="region of interest" description="Disordered" evidence="1">
    <location>
        <begin position="78"/>
        <end position="98"/>
    </location>
</feature>
<organism evidence="3 4">
    <name type="scientific">Dreissena polymorpha</name>
    <name type="common">Zebra mussel</name>
    <name type="synonym">Mytilus polymorpha</name>
    <dbReference type="NCBI Taxonomy" id="45954"/>
    <lineage>
        <taxon>Eukaryota</taxon>
        <taxon>Metazoa</taxon>
        <taxon>Spiralia</taxon>
        <taxon>Lophotrochozoa</taxon>
        <taxon>Mollusca</taxon>
        <taxon>Bivalvia</taxon>
        <taxon>Autobranchia</taxon>
        <taxon>Heteroconchia</taxon>
        <taxon>Euheterodonta</taxon>
        <taxon>Imparidentia</taxon>
        <taxon>Neoheterodontei</taxon>
        <taxon>Myida</taxon>
        <taxon>Dreissenoidea</taxon>
        <taxon>Dreissenidae</taxon>
        <taxon>Dreissena</taxon>
    </lineage>
</organism>
<reference evidence="3" key="1">
    <citation type="journal article" date="2019" name="bioRxiv">
        <title>The Genome of the Zebra Mussel, Dreissena polymorpha: A Resource for Invasive Species Research.</title>
        <authorList>
            <person name="McCartney M.A."/>
            <person name="Auch B."/>
            <person name="Kono T."/>
            <person name="Mallez S."/>
            <person name="Zhang Y."/>
            <person name="Obille A."/>
            <person name="Becker A."/>
            <person name="Abrahante J.E."/>
            <person name="Garbe J."/>
            <person name="Badalamenti J.P."/>
            <person name="Herman A."/>
            <person name="Mangelson H."/>
            <person name="Liachko I."/>
            <person name="Sullivan S."/>
            <person name="Sone E.D."/>
            <person name="Koren S."/>
            <person name="Silverstein K.A.T."/>
            <person name="Beckman K.B."/>
            <person name="Gohl D.M."/>
        </authorList>
    </citation>
    <scope>NUCLEOTIDE SEQUENCE</scope>
    <source>
        <strain evidence="3">Duluth1</strain>
        <tissue evidence="3">Whole animal</tissue>
    </source>
</reference>
<keyword evidence="2" id="KW-0732">Signal</keyword>
<name>A0A9D4MYS4_DREPO</name>
<dbReference type="Proteomes" id="UP000828390">
    <property type="component" value="Unassembled WGS sequence"/>
</dbReference>
<dbReference type="OrthoDB" id="6146481at2759"/>
<evidence type="ECO:0000256" key="2">
    <source>
        <dbReference type="SAM" id="SignalP"/>
    </source>
</evidence>
<accession>A0A9D4MYS4</accession>
<keyword evidence="4" id="KW-1185">Reference proteome</keyword>